<proteinExistence type="inferred from homology"/>
<dbReference type="Gene3D" id="3.30.460.10">
    <property type="entry name" value="Beta Polymerase, domain 2"/>
    <property type="match status" value="1"/>
</dbReference>
<keyword evidence="6" id="KW-0460">Magnesium</keyword>
<evidence type="ECO:0000256" key="2">
    <source>
        <dbReference type="ARBA" id="ARBA00001946"/>
    </source>
</evidence>
<reference evidence="8 9" key="1">
    <citation type="submission" date="2024-04" db="EMBL/GenBank/DDBJ databases">
        <title>genome sequences of Mucor flavus KT1a and Helicostylum pulchrum KT1b strains isolated from the surface of a dry-aged beef.</title>
        <authorList>
            <person name="Toyotome T."/>
            <person name="Hosono M."/>
            <person name="Torimaru M."/>
            <person name="Fukuda K."/>
            <person name="Mikami N."/>
        </authorList>
    </citation>
    <scope>NUCLEOTIDE SEQUENCE [LARGE SCALE GENOMIC DNA]</scope>
    <source>
        <strain evidence="8 9">KT1a</strain>
    </source>
</reference>
<accession>A0ABP9YS65</accession>
<evidence type="ECO:0000259" key="7">
    <source>
        <dbReference type="Pfam" id="PF03828"/>
    </source>
</evidence>
<dbReference type="Proteomes" id="UP001473302">
    <property type="component" value="Unassembled WGS sequence"/>
</dbReference>
<comment type="cofactor">
    <cofactor evidence="1">
        <name>Mn(2+)</name>
        <dbReference type="ChEBI" id="CHEBI:29035"/>
    </cofactor>
</comment>
<name>A0ABP9YS65_9FUNG</name>
<keyword evidence="9" id="KW-1185">Reference proteome</keyword>
<dbReference type="EMBL" id="BAABUK010000005">
    <property type="protein sequence ID" value="GAA5809662.1"/>
    <property type="molecule type" value="Genomic_DNA"/>
</dbReference>
<evidence type="ECO:0000256" key="6">
    <source>
        <dbReference type="ARBA" id="ARBA00022842"/>
    </source>
</evidence>
<dbReference type="SUPFAM" id="SSF81631">
    <property type="entry name" value="PAP/OAS1 substrate-binding domain"/>
    <property type="match status" value="1"/>
</dbReference>
<evidence type="ECO:0000256" key="1">
    <source>
        <dbReference type="ARBA" id="ARBA00001936"/>
    </source>
</evidence>
<dbReference type="PANTHER" id="PTHR12271:SF40">
    <property type="entry name" value="POLY(A) RNA POLYMERASE GLD2"/>
    <property type="match status" value="1"/>
</dbReference>
<gene>
    <name evidence="8" type="ORF">MFLAVUS_003074</name>
</gene>
<evidence type="ECO:0000313" key="9">
    <source>
        <dbReference type="Proteomes" id="UP001473302"/>
    </source>
</evidence>
<feature type="domain" description="PAP-associated" evidence="7">
    <location>
        <begin position="388"/>
        <end position="438"/>
    </location>
</feature>
<dbReference type="PANTHER" id="PTHR12271">
    <property type="entry name" value="POLY A POLYMERASE CID PAP -RELATED"/>
    <property type="match status" value="1"/>
</dbReference>
<keyword evidence="5" id="KW-0479">Metal-binding</keyword>
<evidence type="ECO:0000313" key="8">
    <source>
        <dbReference type="EMBL" id="GAA5809662.1"/>
    </source>
</evidence>
<sequence>MSLEKYHARTEQTSILLAKYQSLQSKFTKHSITLVREIWQPIVINAIHLNEQEVTLFINDTRNFPGLDINMAIEYFSYHRYVHDVRYEMGLFADIPKMNDDVGLYVHFPKSYIASSLTKEFMNLENPVQVVNESTQRVINDLMEFFKKHWPDYYMKFTPYGSLISGLGFVRSYLNINIQLDDPDLQRLVEVQDAFEKDVAEPFCKETSIPLLKDEGAIKIMFKPDIGSLQLKHRGCAIEYNFNKEAFTYSTNLISRYVTLDPRVRTFLFAIKQLGRGRKMFASQANHGIRYYGYTILALAYLSQLDPPVIPNLQHINHLSGDDTCSSETCFSKSKYWDSVIYESKNVGIAARYHDCVEYDVLQPKTEYYVRKNPANGKSYWNSSNKASVGELFLDFLHYYGYRFDFKKFAVSLKFNGRTAKNSNWKNHNIVIEDPFMTTTNLASLANENSKKFIDVLKDTFSILRGGTCFGEVCKKIPVIYHHDAPQGVNHDLQTYVPLTSWSPPATSKTFLLIRLPKLEADGCYCDRIRKLFSTHGRINGMLDLDSETKQVFFSPDTGDATTIILPSTIVLNGRLVHLVELYNFTI</sequence>
<keyword evidence="4" id="KW-0808">Transferase</keyword>
<dbReference type="Gene3D" id="1.10.1410.10">
    <property type="match status" value="1"/>
</dbReference>
<comment type="caution">
    <text evidence="8">The sequence shown here is derived from an EMBL/GenBank/DDBJ whole genome shotgun (WGS) entry which is preliminary data.</text>
</comment>
<dbReference type="InterPro" id="IPR043519">
    <property type="entry name" value="NT_sf"/>
</dbReference>
<evidence type="ECO:0000256" key="3">
    <source>
        <dbReference type="ARBA" id="ARBA00008593"/>
    </source>
</evidence>
<comment type="cofactor">
    <cofactor evidence="2">
        <name>Mg(2+)</name>
        <dbReference type="ChEBI" id="CHEBI:18420"/>
    </cofactor>
</comment>
<evidence type="ECO:0000256" key="5">
    <source>
        <dbReference type="ARBA" id="ARBA00022723"/>
    </source>
</evidence>
<dbReference type="Pfam" id="PF03828">
    <property type="entry name" value="PAP_assoc"/>
    <property type="match status" value="1"/>
</dbReference>
<comment type="similarity">
    <text evidence="3">Belongs to the DNA polymerase type-B-like family.</text>
</comment>
<protein>
    <recommendedName>
        <fullName evidence="7">PAP-associated domain-containing protein</fullName>
    </recommendedName>
</protein>
<organism evidence="8 9">
    <name type="scientific">Mucor flavus</name>
    <dbReference type="NCBI Taxonomy" id="439312"/>
    <lineage>
        <taxon>Eukaryota</taxon>
        <taxon>Fungi</taxon>
        <taxon>Fungi incertae sedis</taxon>
        <taxon>Mucoromycota</taxon>
        <taxon>Mucoromycotina</taxon>
        <taxon>Mucoromycetes</taxon>
        <taxon>Mucorales</taxon>
        <taxon>Mucorineae</taxon>
        <taxon>Mucoraceae</taxon>
        <taxon>Mucor</taxon>
    </lineage>
</organism>
<dbReference type="InterPro" id="IPR002058">
    <property type="entry name" value="PAP_assoc"/>
</dbReference>
<evidence type="ECO:0000256" key="4">
    <source>
        <dbReference type="ARBA" id="ARBA00022679"/>
    </source>
</evidence>